<dbReference type="RefSeq" id="WP_002599425.1">
    <property type="nucleotide sequence ID" value="NZ_KB850958.1"/>
</dbReference>
<dbReference type="SMART" id="SM00382">
    <property type="entry name" value="AAA"/>
    <property type="match status" value="1"/>
</dbReference>
<evidence type="ECO:0000256" key="1">
    <source>
        <dbReference type="ARBA" id="ARBA00022448"/>
    </source>
</evidence>
<evidence type="ECO:0000313" key="5">
    <source>
        <dbReference type="EMBL" id="ENY99848.1"/>
    </source>
</evidence>
<dbReference type="HOGENOM" id="CLU_000604_1_2_9"/>
<dbReference type="CDD" id="cd03230">
    <property type="entry name" value="ABC_DR_subfamily_A"/>
    <property type="match status" value="1"/>
</dbReference>
<dbReference type="InterPro" id="IPR017871">
    <property type="entry name" value="ABC_transporter-like_CS"/>
</dbReference>
<keyword evidence="2" id="KW-0547">Nucleotide-binding</keyword>
<evidence type="ECO:0000259" key="4">
    <source>
        <dbReference type="PROSITE" id="PS50893"/>
    </source>
</evidence>
<evidence type="ECO:0000256" key="2">
    <source>
        <dbReference type="ARBA" id="ARBA00022741"/>
    </source>
</evidence>
<dbReference type="Pfam" id="PF00005">
    <property type="entry name" value="ABC_tran"/>
    <property type="match status" value="1"/>
</dbReference>
<dbReference type="Proteomes" id="UP000013097">
    <property type="component" value="Unassembled WGS sequence"/>
</dbReference>
<dbReference type="PANTHER" id="PTHR42939:SF1">
    <property type="entry name" value="ABC TRANSPORTER ATP-BINDING PROTEIN ALBC-RELATED"/>
    <property type="match status" value="1"/>
</dbReference>
<proteinExistence type="predicted"/>
<accession>N9XV83</accession>
<keyword evidence="1" id="KW-0813">Transport</keyword>
<dbReference type="InterPro" id="IPR027417">
    <property type="entry name" value="P-loop_NTPase"/>
</dbReference>
<keyword evidence="3" id="KW-0067">ATP-binding</keyword>
<reference evidence="5 6" key="1">
    <citation type="submission" date="2013-01" db="EMBL/GenBank/DDBJ databases">
        <title>The Genome Sequence of Clostridium colicanis 209318.</title>
        <authorList>
            <consortium name="The Broad Institute Genome Sequencing Platform"/>
            <person name="Earl A."/>
            <person name="Ward D."/>
            <person name="Feldgarden M."/>
            <person name="Gevers D."/>
            <person name="Courvalin P."/>
            <person name="Lambert T."/>
            <person name="Walker B."/>
            <person name="Young S.K."/>
            <person name="Zeng Q."/>
            <person name="Gargeya S."/>
            <person name="Fitzgerald M."/>
            <person name="Haas B."/>
            <person name="Abouelleil A."/>
            <person name="Alvarado L."/>
            <person name="Arachchi H.M."/>
            <person name="Berlin A.M."/>
            <person name="Chapman S.B."/>
            <person name="Dewar J."/>
            <person name="Goldberg J."/>
            <person name="Griggs A."/>
            <person name="Gujja S."/>
            <person name="Hansen M."/>
            <person name="Howarth C."/>
            <person name="Imamovic A."/>
            <person name="Larimer J."/>
            <person name="McCowan C."/>
            <person name="Murphy C."/>
            <person name="Neiman D."/>
            <person name="Pearson M."/>
            <person name="Priest M."/>
            <person name="Roberts A."/>
            <person name="Saif S."/>
            <person name="Shea T."/>
            <person name="Sisk P."/>
            <person name="Sykes S."/>
            <person name="Wortman J."/>
            <person name="Nusbaum C."/>
            <person name="Birren B."/>
        </authorList>
    </citation>
    <scope>NUCLEOTIDE SEQUENCE [LARGE SCALE GENOMIC DNA]</scope>
    <source>
        <strain evidence="5 6">209318</strain>
    </source>
</reference>
<dbReference type="PROSITE" id="PS00211">
    <property type="entry name" value="ABC_TRANSPORTER_1"/>
    <property type="match status" value="1"/>
</dbReference>
<evidence type="ECO:0000313" key="6">
    <source>
        <dbReference type="Proteomes" id="UP000013097"/>
    </source>
</evidence>
<dbReference type="GO" id="GO:0005524">
    <property type="term" value="F:ATP binding"/>
    <property type="evidence" value="ECO:0007669"/>
    <property type="project" value="UniProtKB-KW"/>
</dbReference>
<dbReference type="Gene3D" id="3.40.50.300">
    <property type="entry name" value="P-loop containing nucleotide triphosphate hydrolases"/>
    <property type="match status" value="1"/>
</dbReference>
<dbReference type="InterPro" id="IPR003439">
    <property type="entry name" value="ABC_transporter-like_ATP-bd"/>
</dbReference>
<dbReference type="eggNOG" id="COG1131">
    <property type="taxonomic scope" value="Bacteria"/>
</dbReference>
<protein>
    <recommendedName>
        <fullName evidence="4">ABC transporter domain-containing protein</fullName>
    </recommendedName>
</protein>
<dbReference type="SUPFAM" id="SSF52540">
    <property type="entry name" value="P-loop containing nucleoside triphosphate hydrolases"/>
    <property type="match status" value="1"/>
</dbReference>
<feature type="domain" description="ABC transporter" evidence="4">
    <location>
        <begin position="2"/>
        <end position="233"/>
    </location>
</feature>
<comment type="caution">
    <text evidence="5">The sequence shown here is derived from an EMBL/GenBank/DDBJ whole genome shotgun (WGS) entry which is preliminary data.</text>
</comment>
<dbReference type="AlphaFoldDB" id="N9XV83"/>
<dbReference type="PANTHER" id="PTHR42939">
    <property type="entry name" value="ABC TRANSPORTER ATP-BINDING PROTEIN ALBC-RELATED"/>
    <property type="match status" value="1"/>
</dbReference>
<dbReference type="PATRIC" id="fig|999411.4.peg.2900"/>
<dbReference type="InterPro" id="IPR003593">
    <property type="entry name" value="AAA+_ATPase"/>
</dbReference>
<name>N9XV83_9CLOT</name>
<dbReference type="PROSITE" id="PS50893">
    <property type="entry name" value="ABC_TRANSPORTER_2"/>
    <property type="match status" value="1"/>
</dbReference>
<dbReference type="InterPro" id="IPR051782">
    <property type="entry name" value="ABC_Transporter_VariousFunc"/>
</dbReference>
<dbReference type="EMBL" id="AGYT01000019">
    <property type="protein sequence ID" value="ENY99848.1"/>
    <property type="molecule type" value="Genomic_DNA"/>
</dbReference>
<organism evidence="5 6">
    <name type="scientific">Clostridium thermobutyricum</name>
    <dbReference type="NCBI Taxonomy" id="29372"/>
    <lineage>
        <taxon>Bacteria</taxon>
        <taxon>Bacillati</taxon>
        <taxon>Bacillota</taxon>
        <taxon>Clostridia</taxon>
        <taxon>Eubacteriales</taxon>
        <taxon>Clostridiaceae</taxon>
        <taxon>Clostridium</taxon>
    </lineage>
</organism>
<gene>
    <name evidence="5" type="ORF">HMPREF1092_02984</name>
</gene>
<dbReference type="GO" id="GO:0016887">
    <property type="term" value="F:ATP hydrolysis activity"/>
    <property type="evidence" value="ECO:0007669"/>
    <property type="project" value="InterPro"/>
</dbReference>
<keyword evidence="6" id="KW-1185">Reference proteome</keyword>
<evidence type="ECO:0000256" key="3">
    <source>
        <dbReference type="ARBA" id="ARBA00022840"/>
    </source>
</evidence>
<sequence length="237" mass="26424">MLEIKNFSKSYLKGKKAVDNVNLTIQDGEIFGFIGHNGAGKTTTIKSIVGILKVEEGDILINGVSIIKNPKECKKIMAYVPDNPDIYENLTGIQYLNFISDVYKISKKDREERIKEYADLFQLTSALGDLISSYSHGMKQKLVIISALIHKPKILILDEPFVGLDPVASHKVKEIMREMCNEGASIFFSTHVLEVAEKLCDKVAIIKNGQIVANGDVKDIIGDSSLEELFMELEEDE</sequence>